<accession>A0A0F7SIP6</accession>
<comment type="cofactor">
    <cofactor evidence="2">
        <name>Zn(2+)</name>
        <dbReference type="ChEBI" id="CHEBI:29105"/>
    </cofactor>
</comment>
<dbReference type="EC" id="3.4.24.64" evidence="5"/>
<dbReference type="InterPro" id="IPR011765">
    <property type="entry name" value="Pept_M16_N"/>
</dbReference>
<evidence type="ECO:0000259" key="14">
    <source>
        <dbReference type="Pfam" id="PF00675"/>
    </source>
</evidence>
<comment type="function">
    <text evidence="13">Catalytic subunit of the essential mitochondrial processing protease (MPP), which cleaves the mitochondrial sequence off newly imported precursors proteins. Preferentially, cleaves after an arginine at position P2.</text>
</comment>
<dbReference type="GO" id="GO:0006627">
    <property type="term" value="P:protein processing involved in protein targeting to mitochondrion"/>
    <property type="evidence" value="ECO:0007669"/>
    <property type="project" value="TreeGrafter"/>
</dbReference>
<protein>
    <recommendedName>
        <fullName evidence="5">mitochondrial processing peptidase</fullName>
        <ecNumber evidence="5">3.4.24.64</ecNumber>
    </recommendedName>
    <alternativeName>
        <fullName evidence="12">Beta-MPP</fullName>
    </alternativeName>
</protein>
<keyword evidence="8" id="KW-0378">Hydrolase</keyword>
<keyword evidence="6" id="KW-0645">Protease</keyword>
<evidence type="ECO:0000256" key="3">
    <source>
        <dbReference type="ARBA" id="ARBA00004173"/>
    </source>
</evidence>
<dbReference type="InterPro" id="IPR007863">
    <property type="entry name" value="Peptidase_M16_C"/>
</dbReference>
<dbReference type="InterPro" id="IPR050361">
    <property type="entry name" value="MPP/UQCRC_Complex"/>
</dbReference>
<dbReference type="PANTHER" id="PTHR11851">
    <property type="entry name" value="METALLOPROTEASE"/>
    <property type="match status" value="1"/>
</dbReference>
<dbReference type="SUPFAM" id="SSF63411">
    <property type="entry name" value="LuxS/MPP-like metallohydrolase"/>
    <property type="match status" value="2"/>
</dbReference>
<organism evidence="16">
    <name type="scientific">Phaffia rhodozyma</name>
    <name type="common">Yeast</name>
    <name type="synonym">Xanthophyllomyces dendrorhous</name>
    <dbReference type="NCBI Taxonomy" id="264483"/>
    <lineage>
        <taxon>Eukaryota</taxon>
        <taxon>Fungi</taxon>
        <taxon>Dikarya</taxon>
        <taxon>Basidiomycota</taxon>
        <taxon>Agaricomycotina</taxon>
        <taxon>Tremellomycetes</taxon>
        <taxon>Cystofilobasidiales</taxon>
        <taxon>Mrakiaceae</taxon>
        <taxon>Phaffia</taxon>
    </lineage>
</organism>
<evidence type="ECO:0000256" key="1">
    <source>
        <dbReference type="ARBA" id="ARBA00001098"/>
    </source>
</evidence>
<comment type="similarity">
    <text evidence="4">Belongs to the peptidase M16 family.</text>
</comment>
<evidence type="ECO:0000256" key="11">
    <source>
        <dbReference type="ARBA" id="ARBA00023128"/>
    </source>
</evidence>
<dbReference type="GO" id="GO:0005739">
    <property type="term" value="C:mitochondrion"/>
    <property type="evidence" value="ECO:0007669"/>
    <property type="project" value="UniProtKB-SubCell"/>
</dbReference>
<dbReference type="Pfam" id="PF00675">
    <property type="entry name" value="Peptidase_M16"/>
    <property type="match status" value="1"/>
</dbReference>
<dbReference type="GO" id="GO:0004222">
    <property type="term" value="F:metalloendopeptidase activity"/>
    <property type="evidence" value="ECO:0007669"/>
    <property type="project" value="UniProtKB-EC"/>
</dbReference>
<evidence type="ECO:0000256" key="2">
    <source>
        <dbReference type="ARBA" id="ARBA00001947"/>
    </source>
</evidence>
<evidence type="ECO:0000313" key="16">
    <source>
        <dbReference type="EMBL" id="CDZ98826.1"/>
    </source>
</evidence>
<evidence type="ECO:0000256" key="7">
    <source>
        <dbReference type="ARBA" id="ARBA00022723"/>
    </source>
</evidence>
<reference evidence="16" key="1">
    <citation type="submission" date="2014-08" db="EMBL/GenBank/DDBJ databases">
        <authorList>
            <person name="Sharma Rahul"/>
            <person name="Thines Marco"/>
        </authorList>
    </citation>
    <scope>NUCLEOTIDE SEQUENCE</scope>
</reference>
<proteinExistence type="inferred from homology"/>
<evidence type="ECO:0000256" key="10">
    <source>
        <dbReference type="ARBA" id="ARBA00023049"/>
    </source>
</evidence>
<dbReference type="GO" id="GO:0046872">
    <property type="term" value="F:metal ion binding"/>
    <property type="evidence" value="ECO:0007669"/>
    <property type="project" value="UniProtKB-KW"/>
</dbReference>
<keyword evidence="7" id="KW-0479">Metal-binding</keyword>
<keyword evidence="9" id="KW-0862">Zinc</keyword>
<keyword evidence="11" id="KW-0496">Mitochondrion</keyword>
<evidence type="ECO:0000256" key="5">
    <source>
        <dbReference type="ARBA" id="ARBA00012299"/>
    </source>
</evidence>
<evidence type="ECO:0000256" key="12">
    <source>
        <dbReference type="ARBA" id="ARBA00031018"/>
    </source>
</evidence>
<evidence type="ECO:0000256" key="9">
    <source>
        <dbReference type="ARBA" id="ARBA00022833"/>
    </source>
</evidence>
<evidence type="ECO:0000256" key="6">
    <source>
        <dbReference type="ARBA" id="ARBA00022670"/>
    </source>
</evidence>
<dbReference type="FunFam" id="3.30.830.10:FF:000008">
    <property type="entry name" value="Mitochondrial-processing peptidase subunit beta"/>
    <property type="match status" value="1"/>
</dbReference>
<name>A0A0F7SIP6_PHARH</name>
<dbReference type="PANTHER" id="PTHR11851:SF149">
    <property type="entry name" value="GH01077P"/>
    <property type="match status" value="1"/>
</dbReference>
<dbReference type="InterPro" id="IPR011249">
    <property type="entry name" value="Metalloenz_LuxS/M16"/>
</dbReference>
<keyword evidence="10" id="KW-0482">Metalloprotease</keyword>
<dbReference type="EMBL" id="LN483345">
    <property type="protein sequence ID" value="CDZ98826.1"/>
    <property type="molecule type" value="Genomic_DNA"/>
</dbReference>
<evidence type="ECO:0000256" key="4">
    <source>
        <dbReference type="ARBA" id="ARBA00007261"/>
    </source>
</evidence>
<dbReference type="AlphaFoldDB" id="A0A0F7SIP6"/>
<evidence type="ECO:0000259" key="15">
    <source>
        <dbReference type="Pfam" id="PF05193"/>
    </source>
</evidence>
<comment type="subcellular location">
    <subcellularLocation>
        <location evidence="3">Mitochondrion</location>
    </subcellularLocation>
</comment>
<feature type="domain" description="Peptidase M16 N-terminal" evidence="14">
    <location>
        <begin position="40"/>
        <end position="185"/>
    </location>
</feature>
<feature type="domain" description="Peptidase M16 C-terminal" evidence="15">
    <location>
        <begin position="191"/>
        <end position="377"/>
    </location>
</feature>
<dbReference type="Gene3D" id="3.30.830.10">
    <property type="entry name" value="Metalloenzyme, LuxS/M16 peptidase-like"/>
    <property type="match status" value="2"/>
</dbReference>
<dbReference type="FunFam" id="3.30.830.10:FF:000001">
    <property type="entry name" value="Mitochondrial-processing peptidase subunit beta, mitochondrial"/>
    <property type="match status" value="1"/>
</dbReference>
<evidence type="ECO:0000256" key="13">
    <source>
        <dbReference type="ARBA" id="ARBA00045757"/>
    </source>
</evidence>
<sequence>MASRMLSRSLKAPSRLGRGLATAAPKQPLTKISTLPNGLVVASEHQPHAQTATIGVYFDVGSRHDQKAGVAHFAEHLYFKGTPTRSIKQLEAEVENIGGRLDAYTAREITSYTGRSLADGVPKMTEIIGDMLSNPTFDKAAIDAERSTILREAEEVAKDKQEAIFDHLHAVAFQGQPLGYDILGPTQNIQSITKDDLLTYRAANLHSDKMVFAGAGAVNHDQLIELAQKHLSGFPSSSNPFGSKRAEKPRFVGSEVRLRDDTWDDCHIAIAVEGVSNNSPDYWVMNVISSIMGNWDRSLGAAPLLSSKLTHILSSGGYANSFRHFNLSYADTGLWGVHLVTENVTNIDETVHWTLKEWQRMSMAPTIAEVERAKSQLKAATLLTLSDDGTKSIVEDIARNIFTYGTRLTPKQIEEAIDRVTVDDVMRVAKEKIWDQDVAMAAMGRVEGLFDYARIRNDMSSMIY</sequence>
<dbReference type="Pfam" id="PF05193">
    <property type="entry name" value="Peptidase_M16_C"/>
    <property type="match status" value="1"/>
</dbReference>
<evidence type="ECO:0000256" key="8">
    <source>
        <dbReference type="ARBA" id="ARBA00022801"/>
    </source>
</evidence>
<comment type="catalytic activity">
    <reaction evidence="1">
        <text>Release of N-terminal transit peptides from precursor proteins imported into the mitochondrion, typically with Arg in position P2.</text>
        <dbReference type="EC" id="3.4.24.64"/>
    </reaction>
</comment>